<keyword evidence="4" id="KW-1185">Reference proteome</keyword>
<comment type="similarity">
    <text evidence="1">Belongs to the LEA type 2 family.</text>
</comment>
<organism evidence="3 4">
    <name type="scientific">Marinomonas algarum</name>
    <dbReference type="NCBI Taxonomy" id="2883105"/>
    <lineage>
        <taxon>Bacteria</taxon>
        <taxon>Pseudomonadati</taxon>
        <taxon>Pseudomonadota</taxon>
        <taxon>Gammaproteobacteria</taxon>
        <taxon>Oceanospirillales</taxon>
        <taxon>Oceanospirillaceae</taxon>
        <taxon>Marinomonas</taxon>
    </lineage>
</organism>
<dbReference type="InterPro" id="IPR004864">
    <property type="entry name" value="LEA_2"/>
</dbReference>
<accession>A0A9X1IJX3</accession>
<dbReference type="Gene3D" id="2.60.40.1820">
    <property type="match status" value="2"/>
</dbReference>
<gene>
    <name evidence="3" type="ORF">LG368_02145</name>
</gene>
<dbReference type="InterPro" id="IPR045043">
    <property type="entry name" value="Lea14-like"/>
</dbReference>
<evidence type="ECO:0000259" key="2">
    <source>
        <dbReference type="SMART" id="SM00769"/>
    </source>
</evidence>
<dbReference type="SUPFAM" id="SSF117070">
    <property type="entry name" value="LEA14-like"/>
    <property type="match status" value="2"/>
</dbReference>
<dbReference type="PANTHER" id="PTHR31459">
    <property type="match status" value="1"/>
</dbReference>
<comment type="caution">
    <text evidence="3">The sequence shown here is derived from an EMBL/GenBank/DDBJ whole genome shotgun (WGS) entry which is preliminary data.</text>
</comment>
<name>A0A9X1IJX3_9GAMM</name>
<dbReference type="AlphaFoldDB" id="A0A9X1IJX3"/>
<reference evidence="3" key="1">
    <citation type="submission" date="2021-10" db="EMBL/GenBank/DDBJ databases">
        <title>Marinomonas pontica sp. nov., isolated from the Black Sea.</title>
        <authorList>
            <person name="Zhao L.-H."/>
            <person name="Xue J.-H."/>
        </authorList>
    </citation>
    <scope>NUCLEOTIDE SEQUENCE</scope>
    <source>
        <strain evidence="3">E8</strain>
    </source>
</reference>
<evidence type="ECO:0000313" key="4">
    <source>
        <dbReference type="Proteomes" id="UP001139095"/>
    </source>
</evidence>
<dbReference type="SMART" id="SM00769">
    <property type="entry name" value="WHy"/>
    <property type="match status" value="2"/>
</dbReference>
<feature type="domain" description="Water stress and hypersensitive response" evidence="2">
    <location>
        <begin position="175"/>
        <end position="292"/>
    </location>
</feature>
<sequence>MDIEVNMLLPRFSFAMKKTLIGLLMSFFLLLQGCSVLQETLDVRKPEASVVGVSIDSVSLDEITLLVDVEVVNGNSFPLTAAGFDLDLIVNESKLASIVQANTRLSIPAKGRNSVQFPVTLAFNEVLASVKGLNAKSEVGYGIEGDISINLPVIGDIKMPVDYTGILPIPKKPEINVKDFNVDSVGLSGMKLSADVTIVNPNAFDLSLKEVSYQIKAQGVAIGQGEIAEMVFPKNEERRLTIPLSIGLSDIGSSLYKMLMSSDPIALDMSMAAELETGIQGWKTTPLEFETQQVINR</sequence>
<dbReference type="RefSeq" id="WP_226753083.1">
    <property type="nucleotide sequence ID" value="NZ_JAJATW010000002.1"/>
</dbReference>
<dbReference type="GO" id="GO:0009269">
    <property type="term" value="P:response to desiccation"/>
    <property type="evidence" value="ECO:0007669"/>
    <property type="project" value="InterPro"/>
</dbReference>
<evidence type="ECO:0000256" key="1">
    <source>
        <dbReference type="ARBA" id="ARBA00005960"/>
    </source>
</evidence>
<dbReference type="Proteomes" id="UP001139095">
    <property type="component" value="Unassembled WGS sequence"/>
</dbReference>
<dbReference type="InterPro" id="IPR013990">
    <property type="entry name" value="WHy-dom"/>
</dbReference>
<protein>
    <submittedName>
        <fullName evidence="3">LEA type 2 family protein</fullName>
    </submittedName>
</protein>
<evidence type="ECO:0000313" key="3">
    <source>
        <dbReference type="EMBL" id="MCB5160698.1"/>
    </source>
</evidence>
<dbReference type="EMBL" id="JAJATW010000002">
    <property type="protein sequence ID" value="MCB5160698.1"/>
    <property type="molecule type" value="Genomic_DNA"/>
</dbReference>
<dbReference type="PANTHER" id="PTHR31459:SF2">
    <property type="entry name" value="OS03G0843300 PROTEIN"/>
    <property type="match status" value="1"/>
</dbReference>
<dbReference type="Pfam" id="PF03168">
    <property type="entry name" value="LEA_2"/>
    <property type="match status" value="2"/>
</dbReference>
<proteinExistence type="inferred from homology"/>
<feature type="domain" description="Water stress and hypersensitive response" evidence="2">
    <location>
        <begin position="48"/>
        <end position="166"/>
    </location>
</feature>